<name>A0A4R6R733_9BURK</name>
<evidence type="ECO:0000313" key="3">
    <source>
        <dbReference type="Proteomes" id="UP000294593"/>
    </source>
</evidence>
<organism evidence="2 3">
    <name type="scientific">Aquabacterium commune</name>
    <dbReference type="NCBI Taxonomy" id="70586"/>
    <lineage>
        <taxon>Bacteria</taxon>
        <taxon>Pseudomonadati</taxon>
        <taxon>Pseudomonadota</taxon>
        <taxon>Betaproteobacteria</taxon>
        <taxon>Burkholderiales</taxon>
        <taxon>Aquabacterium</taxon>
    </lineage>
</organism>
<dbReference type="EMBL" id="SNXW01000007">
    <property type="protein sequence ID" value="TDP81672.1"/>
    <property type="molecule type" value="Genomic_DNA"/>
</dbReference>
<sequence length="128" mass="13237">MIARPFPRPGPIPFADAALQALMPSVGLTPAWMASQGRGHGGNSGGGHGGAKGQAPHGGRHPAHAHRQESASPQRGRDMHATFHGHGVLSVRSSATGALYRFEGHGARLAIDPRDALLLGRLSDVHVG</sequence>
<dbReference type="Proteomes" id="UP000294593">
    <property type="component" value="Unassembled WGS sequence"/>
</dbReference>
<evidence type="ECO:0000256" key="1">
    <source>
        <dbReference type="SAM" id="MobiDB-lite"/>
    </source>
</evidence>
<evidence type="ECO:0000313" key="2">
    <source>
        <dbReference type="EMBL" id="TDP81672.1"/>
    </source>
</evidence>
<accession>A0A4R6R733</accession>
<feature type="compositionally biased region" description="Gly residues" evidence="1">
    <location>
        <begin position="38"/>
        <end position="52"/>
    </location>
</feature>
<reference evidence="2 3" key="1">
    <citation type="submission" date="2019-03" db="EMBL/GenBank/DDBJ databases">
        <title>Genomic Encyclopedia of Type Strains, Phase IV (KMG-IV): sequencing the most valuable type-strain genomes for metagenomic binning, comparative biology and taxonomic classification.</title>
        <authorList>
            <person name="Goeker M."/>
        </authorList>
    </citation>
    <scope>NUCLEOTIDE SEQUENCE [LARGE SCALE GENOMIC DNA]</scope>
    <source>
        <strain evidence="2 3">DSM 11901</strain>
    </source>
</reference>
<gene>
    <name evidence="2" type="ORF">EV672_107103</name>
</gene>
<dbReference type="RefSeq" id="WP_133609813.1">
    <property type="nucleotide sequence ID" value="NZ_SNXW01000007.1"/>
</dbReference>
<dbReference type="OrthoDB" id="9156939at2"/>
<protein>
    <submittedName>
        <fullName evidence="2">Uncharacterized protein</fullName>
    </submittedName>
</protein>
<dbReference type="AlphaFoldDB" id="A0A4R6R733"/>
<feature type="region of interest" description="Disordered" evidence="1">
    <location>
        <begin position="31"/>
        <end position="85"/>
    </location>
</feature>
<proteinExistence type="predicted"/>
<comment type="caution">
    <text evidence="2">The sequence shown here is derived from an EMBL/GenBank/DDBJ whole genome shotgun (WGS) entry which is preliminary data.</text>
</comment>
<keyword evidence="3" id="KW-1185">Reference proteome</keyword>